<name>A0AAF0CMI5_9BACT</name>
<dbReference type="Gene3D" id="2.130.10.130">
    <property type="entry name" value="Integrin alpha, N-terminal"/>
    <property type="match status" value="1"/>
</dbReference>
<dbReference type="RefSeq" id="WP_330931756.1">
    <property type="nucleotide sequence ID" value="NZ_CP119075.1"/>
</dbReference>
<dbReference type="KEGG" id="slom:PXH66_12130"/>
<keyword evidence="4" id="KW-1185">Reference proteome</keyword>
<dbReference type="SUPFAM" id="SSF69318">
    <property type="entry name" value="Integrin alpha N-terminal domain"/>
    <property type="match status" value="1"/>
</dbReference>
<dbReference type="InterPro" id="IPR013517">
    <property type="entry name" value="FG-GAP"/>
</dbReference>
<evidence type="ECO:0000256" key="1">
    <source>
        <dbReference type="ARBA" id="ARBA00022729"/>
    </source>
</evidence>
<evidence type="ECO:0000313" key="4">
    <source>
        <dbReference type="Proteomes" id="UP001218638"/>
    </source>
</evidence>
<dbReference type="Proteomes" id="UP001218638">
    <property type="component" value="Chromosome"/>
</dbReference>
<dbReference type="InterPro" id="IPR027039">
    <property type="entry name" value="Crtac1"/>
</dbReference>
<gene>
    <name evidence="3" type="ORF">PXH66_12130</name>
</gene>
<dbReference type="Pfam" id="PF13517">
    <property type="entry name" value="FG-GAP_3"/>
    <property type="match status" value="1"/>
</dbReference>
<dbReference type="InterPro" id="IPR011519">
    <property type="entry name" value="UnbV_ASPIC"/>
</dbReference>
<evidence type="ECO:0000259" key="2">
    <source>
        <dbReference type="Pfam" id="PF07593"/>
    </source>
</evidence>
<feature type="domain" description="ASPIC/UnbV" evidence="2">
    <location>
        <begin position="474"/>
        <end position="541"/>
    </location>
</feature>
<proteinExistence type="predicted"/>
<dbReference type="EMBL" id="CP119075">
    <property type="protein sequence ID" value="WED63080.1"/>
    <property type="molecule type" value="Genomic_DNA"/>
</dbReference>
<reference evidence="3" key="1">
    <citation type="submission" date="2023-03" db="EMBL/GenBank/DDBJ databases">
        <title>Lomoglobus Profundus gen. nov., sp. nov., a novel member of the phylum Verrucomicrobia, isolated from deep-marine sediment of South China Sea.</title>
        <authorList>
            <person name="Ahmad T."/>
            <person name="Ishaq S.E."/>
            <person name="Wang F."/>
        </authorList>
    </citation>
    <scope>NUCLEOTIDE SEQUENCE</scope>
    <source>
        <strain evidence="3">LMO-M01</strain>
    </source>
</reference>
<protein>
    <submittedName>
        <fullName evidence="3">CRTAC1 family protein</fullName>
    </submittedName>
</protein>
<dbReference type="AlphaFoldDB" id="A0AAF0CMI5"/>
<dbReference type="PANTHER" id="PTHR16026:SF0">
    <property type="entry name" value="CARTILAGE ACIDIC PROTEIN 1"/>
    <property type="match status" value="1"/>
</dbReference>
<dbReference type="InterPro" id="IPR028994">
    <property type="entry name" value="Integrin_alpha_N"/>
</dbReference>
<dbReference type="PANTHER" id="PTHR16026">
    <property type="entry name" value="CARTILAGE ACIDIC PROTEIN 1"/>
    <property type="match status" value="1"/>
</dbReference>
<organism evidence="3 4">
    <name type="scientific">Synoicihabitans lomoniglobus</name>
    <dbReference type="NCBI Taxonomy" id="2909285"/>
    <lineage>
        <taxon>Bacteria</taxon>
        <taxon>Pseudomonadati</taxon>
        <taxon>Verrucomicrobiota</taxon>
        <taxon>Opitutia</taxon>
        <taxon>Opitutales</taxon>
        <taxon>Opitutaceae</taxon>
        <taxon>Synoicihabitans</taxon>
    </lineage>
</organism>
<evidence type="ECO:0000313" key="3">
    <source>
        <dbReference type="EMBL" id="WED63080.1"/>
    </source>
</evidence>
<accession>A0AAF0CMI5</accession>
<keyword evidence="1" id="KW-0732">Signal</keyword>
<dbReference type="Pfam" id="PF07593">
    <property type="entry name" value="UnbV_ASPIC"/>
    <property type="match status" value="1"/>
</dbReference>
<sequence length="545" mass="58767">MPSLLPVVGLLVGAAVVLGLAFAWWFPAPDLNQVGPTTRFTDVTAAAGLTFTHRHGSGHSPTTLGGGVAAFDYDQDGWTDLLFVNGSPWPWSNNAWQSPGTSALYHNNGDGSFTDVTAAAGLDFLANGMSPAIGDYDADGWPDIFITAIGENRLFRNHGDGTFHETTNVAGVAGENNTWSTAAVWLDFDHDGQLDLIVAHYARWPGELGLAAAFSVAQVGRSYGAPVGFVGVDPTVYRNLGDGRFGVVRDPIGLRHLDVNTGRPTAKTLALRTLDANNDGHLDLHFTYHTAPDAWFLAEPDGTFTPWNPTSEPRREGLAATITAPGALPLASLSDDTFLQLAPAPEIILPPSLDLTAKLGGRLLDTDNDGYTEFFAAGGLAEHDTNIFPDDYEPGRFAHAPQLWWREQSSWTPAAQMPSLTARGMATLDFDGDGDLDIAIAQNAGPAKLLRNDQRMSLPWLALKLIATRSHPDASGARIELHTPRRIFVRTVAPATSYMAQSESTVRFGLGTDSRIRRIVIRWPSGQRQELKSAELNTTLTVREP</sequence>